<dbReference type="EMBL" id="CP147404">
    <property type="protein sequence ID" value="WXB92006.1"/>
    <property type="molecule type" value="Genomic_DNA"/>
</dbReference>
<proteinExistence type="predicted"/>
<protein>
    <submittedName>
        <fullName evidence="2">HNH endonuclease signature motif containing protein</fullName>
    </submittedName>
</protein>
<reference evidence="2 3" key="1">
    <citation type="submission" date="2024-02" db="EMBL/GenBank/DDBJ databases">
        <title>Seven novel Bacillus-like species.</title>
        <authorList>
            <person name="Liu G."/>
        </authorList>
    </citation>
    <scope>NUCLEOTIDE SEQUENCE [LARGE SCALE GENOMIC DNA]</scope>
    <source>
        <strain evidence="2 3">FJAT-52991</strain>
    </source>
</reference>
<keyword evidence="2" id="KW-0540">Nuclease</keyword>
<dbReference type="Proteomes" id="UP001387364">
    <property type="component" value="Chromosome"/>
</dbReference>
<accession>A0ABZ2N2Q7</accession>
<dbReference type="RefSeq" id="WP_338750047.1">
    <property type="nucleotide sequence ID" value="NZ_CP147404.1"/>
</dbReference>
<dbReference type="InterPro" id="IPR002711">
    <property type="entry name" value="HNH"/>
</dbReference>
<feature type="domain" description="HNH nuclease" evidence="1">
    <location>
        <begin position="183"/>
        <end position="238"/>
    </location>
</feature>
<dbReference type="GO" id="GO:0004519">
    <property type="term" value="F:endonuclease activity"/>
    <property type="evidence" value="ECO:0007669"/>
    <property type="project" value="UniProtKB-KW"/>
</dbReference>
<dbReference type="SMART" id="SM00507">
    <property type="entry name" value="HNHc"/>
    <property type="match status" value="1"/>
</dbReference>
<keyword evidence="3" id="KW-1185">Reference proteome</keyword>
<dbReference type="Pfam" id="PF01844">
    <property type="entry name" value="HNH"/>
    <property type="match status" value="1"/>
</dbReference>
<keyword evidence="2" id="KW-0255">Endonuclease</keyword>
<dbReference type="Gene3D" id="1.10.30.50">
    <property type="match status" value="1"/>
</dbReference>
<evidence type="ECO:0000313" key="3">
    <source>
        <dbReference type="Proteomes" id="UP001387364"/>
    </source>
</evidence>
<dbReference type="CDD" id="cd00085">
    <property type="entry name" value="HNHc"/>
    <property type="match status" value="1"/>
</dbReference>
<evidence type="ECO:0000259" key="1">
    <source>
        <dbReference type="SMART" id="SM00507"/>
    </source>
</evidence>
<name>A0ABZ2N2Q7_9BACI</name>
<organism evidence="2 3">
    <name type="scientific">Bacillus kandeliae</name>
    <dbReference type="NCBI Taxonomy" id="3129297"/>
    <lineage>
        <taxon>Bacteria</taxon>
        <taxon>Bacillati</taxon>
        <taxon>Bacillota</taxon>
        <taxon>Bacilli</taxon>
        <taxon>Bacillales</taxon>
        <taxon>Bacillaceae</taxon>
        <taxon>Bacillus</taxon>
    </lineage>
</organism>
<sequence length="260" mass="30658">MKFTKEYLYQKYVVEGLSAEAIAKNVGCSRDQVKGKLRRYGIRKKPFKVGNELYDNREWLYNQYVKLEKGYTVIASELGVSYSTILSRILYFGWELRGHNEIDKGAPRRGAKHKESSLLKIKKSRVKKRINTSCTYCHKEFEIVLSAFHKSERNFCNQTCFRSFLKDNRVITEDITNSAAYKEWRLKVYKRDGYRCKMPGCYSQSRDIAAHHIYPKKTYPELKFEVSNGITLCKTCHEKTYGKEEQFIKMLVRVVQRMND</sequence>
<keyword evidence="2" id="KW-0378">Hydrolase</keyword>
<evidence type="ECO:0000313" key="2">
    <source>
        <dbReference type="EMBL" id="WXB92006.1"/>
    </source>
</evidence>
<dbReference type="InterPro" id="IPR003615">
    <property type="entry name" value="HNH_nuc"/>
</dbReference>
<gene>
    <name evidence="2" type="ORF">WDJ61_12135</name>
</gene>